<sequence>MAHPPRRAWVAGGHEVIQGNTTPAAATITRSIPRVFGHLDIVSSGETEQTAVRPHQEAPGQPGTTPAEEVGKEWEGEYQEDQSGVWSPD</sequence>
<keyword evidence="3" id="KW-1185">Reference proteome</keyword>
<dbReference type="AlphaFoldDB" id="A0A5B7I3E5"/>
<proteinExistence type="predicted"/>
<accession>A0A5B7I3E5</accession>
<feature type="region of interest" description="Disordered" evidence="1">
    <location>
        <begin position="45"/>
        <end position="89"/>
    </location>
</feature>
<dbReference type="EMBL" id="VSRR010047961">
    <property type="protein sequence ID" value="MPC78252.1"/>
    <property type="molecule type" value="Genomic_DNA"/>
</dbReference>
<reference evidence="2 3" key="1">
    <citation type="submission" date="2019-05" db="EMBL/GenBank/DDBJ databases">
        <title>Another draft genome of Portunus trituberculatus and its Hox gene families provides insights of decapod evolution.</title>
        <authorList>
            <person name="Jeong J.-H."/>
            <person name="Song I."/>
            <person name="Kim S."/>
            <person name="Choi T."/>
            <person name="Kim D."/>
            <person name="Ryu S."/>
            <person name="Kim W."/>
        </authorList>
    </citation>
    <scope>NUCLEOTIDE SEQUENCE [LARGE SCALE GENOMIC DNA]</scope>
    <source>
        <tissue evidence="2">Muscle</tissue>
    </source>
</reference>
<organism evidence="2 3">
    <name type="scientific">Portunus trituberculatus</name>
    <name type="common">Swimming crab</name>
    <name type="synonym">Neptunus trituberculatus</name>
    <dbReference type="NCBI Taxonomy" id="210409"/>
    <lineage>
        <taxon>Eukaryota</taxon>
        <taxon>Metazoa</taxon>
        <taxon>Ecdysozoa</taxon>
        <taxon>Arthropoda</taxon>
        <taxon>Crustacea</taxon>
        <taxon>Multicrustacea</taxon>
        <taxon>Malacostraca</taxon>
        <taxon>Eumalacostraca</taxon>
        <taxon>Eucarida</taxon>
        <taxon>Decapoda</taxon>
        <taxon>Pleocyemata</taxon>
        <taxon>Brachyura</taxon>
        <taxon>Eubrachyura</taxon>
        <taxon>Portunoidea</taxon>
        <taxon>Portunidae</taxon>
        <taxon>Portuninae</taxon>
        <taxon>Portunus</taxon>
    </lineage>
</organism>
<name>A0A5B7I3E5_PORTR</name>
<evidence type="ECO:0000313" key="2">
    <source>
        <dbReference type="EMBL" id="MPC78252.1"/>
    </source>
</evidence>
<dbReference type="Proteomes" id="UP000324222">
    <property type="component" value="Unassembled WGS sequence"/>
</dbReference>
<protein>
    <submittedName>
        <fullName evidence="2">Uncharacterized protein</fullName>
    </submittedName>
</protein>
<evidence type="ECO:0000256" key="1">
    <source>
        <dbReference type="SAM" id="MobiDB-lite"/>
    </source>
</evidence>
<comment type="caution">
    <text evidence="2">The sequence shown here is derived from an EMBL/GenBank/DDBJ whole genome shotgun (WGS) entry which is preliminary data.</text>
</comment>
<evidence type="ECO:0000313" key="3">
    <source>
        <dbReference type="Proteomes" id="UP000324222"/>
    </source>
</evidence>
<gene>
    <name evidence="2" type="ORF">E2C01_072738</name>
</gene>